<gene>
    <name evidence="3" type="ORF">ACFPOE_15845</name>
</gene>
<dbReference type="EMBL" id="JBHSMF010000009">
    <property type="protein sequence ID" value="MFC5499020.1"/>
    <property type="molecule type" value="Genomic_DNA"/>
</dbReference>
<accession>A0ABW0NER8</accession>
<organism evidence="3 4">
    <name type="scientific">Caenimonas terrae</name>
    <dbReference type="NCBI Taxonomy" id="696074"/>
    <lineage>
        <taxon>Bacteria</taxon>
        <taxon>Pseudomonadati</taxon>
        <taxon>Pseudomonadota</taxon>
        <taxon>Betaproteobacteria</taxon>
        <taxon>Burkholderiales</taxon>
        <taxon>Comamonadaceae</taxon>
        <taxon>Caenimonas</taxon>
    </lineage>
</organism>
<feature type="chain" id="PRO_5046006848" description="DUF2782 domain-containing protein" evidence="2">
    <location>
        <begin position="20"/>
        <end position="108"/>
    </location>
</feature>
<evidence type="ECO:0000256" key="2">
    <source>
        <dbReference type="SAM" id="SignalP"/>
    </source>
</evidence>
<keyword evidence="2" id="KW-0732">Signal</keyword>
<comment type="caution">
    <text evidence="3">The sequence shown here is derived from an EMBL/GenBank/DDBJ whole genome shotgun (WGS) entry which is preliminary data.</text>
</comment>
<feature type="compositionally biased region" description="Polar residues" evidence="1">
    <location>
        <begin position="59"/>
        <end position="68"/>
    </location>
</feature>
<sequence length="108" mass="12236">MRSRCLLLLPLLAWTAVSAQPAPALTQPEERPDPRKNQKIERIRVEDGGARIDELRVGGQTQSITVQPKANVPEYEFQPTDLARSRPADNRDGLSTPTSQRVWNLFRF</sequence>
<evidence type="ECO:0008006" key="5">
    <source>
        <dbReference type="Google" id="ProtNLM"/>
    </source>
</evidence>
<name>A0ABW0NER8_9BURK</name>
<feature type="signal peptide" evidence="2">
    <location>
        <begin position="1"/>
        <end position="19"/>
    </location>
</feature>
<evidence type="ECO:0000313" key="3">
    <source>
        <dbReference type="EMBL" id="MFC5499020.1"/>
    </source>
</evidence>
<feature type="compositionally biased region" description="Basic and acidic residues" evidence="1">
    <location>
        <begin position="83"/>
        <end position="92"/>
    </location>
</feature>
<keyword evidence="4" id="KW-1185">Reference proteome</keyword>
<reference evidence="4" key="1">
    <citation type="journal article" date="2019" name="Int. J. Syst. Evol. Microbiol.">
        <title>The Global Catalogue of Microorganisms (GCM) 10K type strain sequencing project: providing services to taxonomists for standard genome sequencing and annotation.</title>
        <authorList>
            <consortium name="The Broad Institute Genomics Platform"/>
            <consortium name="The Broad Institute Genome Sequencing Center for Infectious Disease"/>
            <person name="Wu L."/>
            <person name="Ma J."/>
        </authorList>
    </citation>
    <scope>NUCLEOTIDE SEQUENCE [LARGE SCALE GENOMIC DNA]</scope>
    <source>
        <strain evidence="4">CCUG 57401</strain>
    </source>
</reference>
<dbReference type="Proteomes" id="UP001596037">
    <property type="component" value="Unassembled WGS sequence"/>
</dbReference>
<proteinExistence type="predicted"/>
<dbReference type="RefSeq" id="WP_376851094.1">
    <property type="nucleotide sequence ID" value="NZ_JBHSMF010000009.1"/>
</dbReference>
<feature type="compositionally biased region" description="Basic and acidic residues" evidence="1">
    <location>
        <begin position="28"/>
        <end position="56"/>
    </location>
</feature>
<evidence type="ECO:0000256" key="1">
    <source>
        <dbReference type="SAM" id="MobiDB-lite"/>
    </source>
</evidence>
<protein>
    <recommendedName>
        <fullName evidence="5">DUF2782 domain-containing protein</fullName>
    </recommendedName>
</protein>
<dbReference type="Gene3D" id="2.20.130.30">
    <property type="entry name" value="Protein of unknown function DUF2782"/>
    <property type="match status" value="1"/>
</dbReference>
<feature type="region of interest" description="Disordered" evidence="1">
    <location>
        <begin position="20"/>
        <end position="97"/>
    </location>
</feature>
<evidence type="ECO:0000313" key="4">
    <source>
        <dbReference type="Proteomes" id="UP001596037"/>
    </source>
</evidence>